<organism evidence="7 8">
    <name type="scientific">Oopsacas minuta</name>
    <dbReference type="NCBI Taxonomy" id="111878"/>
    <lineage>
        <taxon>Eukaryota</taxon>
        <taxon>Metazoa</taxon>
        <taxon>Porifera</taxon>
        <taxon>Hexactinellida</taxon>
        <taxon>Hexasterophora</taxon>
        <taxon>Lyssacinosida</taxon>
        <taxon>Leucopsacidae</taxon>
        <taxon>Oopsacas</taxon>
    </lineage>
</organism>
<dbReference type="GO" id="GO:0042910">
    <property type="term" value="F:xenobiotic transmembrane transporter activity"/>
    <property type="evidence" value="ECO:0007669"/>
    <property type="project" value="InterPro"/>
</dbReference>
<proteinExistence type="inferred from homology"/>
<dbReference type="Proteomes" id="UP001165289">
    <property type="component" value="Unassembled WGS sequence"/>
</dbReference>
<feature type="transmembrane region" description="Helical" evidence="6">
    <location>
        <begin position="208"/>
        <end position="227"/>
    </location>
</feature>
<dbReference type="InterPro" id="IPR045069">
    <property type="entry name" value="MATE_euk"/>
</dbReference>
<evidence type="ECO:0000313" key="8">
    <source>
        <dbReference type="Proteomes" id="UP001165289"/>
    </source>
</evidence>
<feature type="transmembrane region" description="Helical" evidence="6">
    <location>
        <begin position="289"/>
        <end position="311"/>
    </location>
</feature>
<feature type="transmembrane region" description="Helical" evidence="6">
    <location>
        <begin position="507"/>
        <end position="529"/>
    </location>
</feature>
<dbReference type="AlphaFoldDB" id="A0AAV7JN78"/>
<evidence type="ECO:0000313" key="7">
    <source>
        <dbReference type="EMBL" id="KAI6650167.1"/>
    </source>
</evidence>
<gene>
    <name evidence="7" type="ORF">LOD99_6084</name>
</gene>
<keyword evidence="4 6" id="KW-1133">Transmembrane helix</keyword>
<feature type="transmembrane region" description="Helical" evidence="6">
    <location>
        <begin position="332"/>
        <end position="354"/>
    </location>
</feature>
<keyword evidence="8" id="KW-1185">Reference proteome</keyword>
<accession>A0AAV7JN78</accession>
<evidence type="ECO:0000256" key="1">
    <source>
        <dbReference type="ARBA" id="ARBA00004141"/>
    </source>
</evidence>
<evidence type="ECO:0000256" key="3">
    <source>
        <dbReference type="ARBA" id="ARBA00022692"/>
    </source>
</evidence>
<name>A0AAV7JN78_9METZ</name>
<feature type="transmembrane region" description="Helical" evidence="6">
    <location>
        <begin position="248"/>
        <end position="269"/>
    </location>
</feature>
<keyword evidence="3 6" id="KW-0812">Transmembrane</keyword>
<feature type="transmembrane region" description="Helical" evidence="6">
    <location>
        <begin position="404"/>
        <end position="427"/>
    </location>
</feature>
<feature type="transmembrane region" description="Helical" evidence="6">
    <location>
        <begin position="366"/>
        <end position="383"/>
    </location>
</feature>
<dbReference type="GO" id="GO:1990961">
    <property type="term" value="P:xenobiotic detoxification by transmembrane export across the plasma membrane"/>
    <property type="evidence" value="ECO:0007669"/>
    <property type="project" value="InterPro"/>
</dbReference>
<dbReference type="NCBIfam" id="TIGR00797">
    <property type="entry name" value="matE"/>
    <property type="match status" value="1"/>
</dbReference>
<evidence type="ECO:0000256" key="5">
    <source>
        <dbReference type="ARBA" id="ARBA00023136"/>
    </source>
</evidence>
<dbReference type="InterPro" id="IPR002528">
    <property type="entry name" value="MATE_fam"/>
</dbReference>
<dbReference type="CDD" id="cd13132">
    <property type="entry name" value="MATE_eukaryotic"/>
    <property type="match status" value="1"/>
</dbReference>
<dbReference type="Pfam" id="PF01554">
    <property type="entry name" value="MatE"/>
    <property type="match status" value="2"/>
</dbReference>
<feature type="transmembrane region" description="Helical" evidence="6">
    <location>
        <begin position="175"/>
        <end position="196"/>
    </location>
</feature>
<feature type="transmembrane region" description="Helical" evidence="6">
    <location>
        <begin position="433"/>
        <end position="453"/>
    </location>
</feature>
<dbReference type="EMBL" id="JAKMXF010000313">
    <property type="protein sequence ID" value="KAI6650167.1"/>
    <property type="molecule type" value="Genomic_DNA"/>
</dbReference>
<comment type="similarity">
    <text evidence="2 6">Belongs to the multi antimicrobial extrusion (MATE) (TC 2.A.66.1) family.</text>
</comment>
<dbReference type="GO" id="GO:0015297">
    <property type="term" value="F:antiporter activity"/>
    <property type="evidence" value="ECO:0007669"/>
    <property type="project" value="InterPro"/>
</dbReference>
<evidence type="ECO:0000256" key="4">
    <source>
        <dbReference type="ARBA" id="ARBA00022989"/>
    </source>
</evidence>
<reference evidence="7 8" key="1">
    <citation type="journal article" date="2023" name="BMC Biol.">
        <title>The compact genome of the sponge Oopsacas minuta (Hexactinellida) is lacking key metazoan core genes.</title>
        <authorList>
            <person name="Santini S."/>
            <person name="Schenkelaars Q."/>
            <person name="Jourda C."/>
            <person name="Duchesne M."/>
            <person name="Belahbib H."/>
            <person name="Rocher C."/>
            <person name="Selva M."/>
            <person name="Riesgo A."/>
            <person name="Vervoort M."/>
            <person name="Leys S.P."/>
            <person name="Kodjabachian L."/>
            <person name="Le Bivic A."/>
            <person name="Borchiellini C."/>
            <person name="Claverie J.M."/>
            <person name="Renard E."/>
        </authorList>
    </citation>
    <scope>NUCLEOTIDE SEQUENCE [LARGE SCALE GENOMIC DNA]</scope>
    <source>
        <strain evidence="7">SPO-2</strain>
    </source>
</reference>
<sequence length="559" mass="61815">MQEYEQVQPKKWYKKLLSFWLVTEFLTINKLAWPCAITAFGSQMLPVISLFFTGHIGEGGVYLDGAALALSFANISCKSIMIGLSSGMDTLCSQAYGAKNYPLVGLYFQRALLIGLVSCLPIIAVCLNAEPILIMIHQDPQVAAIAGKYLKILCISNPAVAIYFMARKYVQSQRVVYPCIILNVIGNLINVTSHYILIIQLKLGVEGAAISLVISYWSLAIIYMGYIRCSSLYKSSWQGLRMDALKGWLHYCKFGVPGLIMLCLDWWTFEIGFLIVGATSVDPKIQVGIFSVMLNVSGQLFTIPVGFGVAATVRVGNLLGANNPSLARKTSYLCLFIIFLIGMHFSVAVFLLRSNLAQLFTKDECIIAGASSGLYITAIYLNFDGLKLIGGAIIKGCGRQKIGSITNLIVYQLFAVPLSICLCVVAKMEAKGYWIGMASAIILQSLIFLLIVICTNWRKVADEAQENAGIKSIYREQHANHEYESLNLLTSRYKVDKRAKERKFSGSICKIIMIGLFVALFALGFGFSFKQYDNKAPARNVLIDHFNSSLNISRIVCQY</sequence>
<comment type="subcellular location">
    <subcellularLocation>
        <location evidence="1">Membrane</location>
        <topology evidence="1">Multi-pass membrane protein</topology>
    </subcellularLocation>
</comment>
<protein>
    <recommendedName>
        <fullName evidence="6">Multidrug and toxin extrusion protein</fullName>
    </recommendedName>
</protein>
<dbReference type="GO" id="GO:0016020">
    <property type="term" value="C:membrane"/>
    <property type="evidence" value="ECO:0007669"/>
    <property type="project" value="UniProtKB-SubCell"/>
</dbReference>
<evidence type="ECO:0000256" key="6">
    <source>
        <dbReference type="RuleBase" id="RU004914"/>
    </source>
</evidence>
<dbReference type="PANTHER" id="PTHR11206">
    <property type="entry name" value="MULTIDRUG RESISTANCE PROTEIN"/>
    <property type="match status" value="1"/>
</dbReference>
<evidence type="ECO:0000256" key="2">
    <source>
        <dbReference type="ARBA" id="ARBA00010199"/>
    </source>
</evidence>
<comment type="caution">
    <text evidence="7">The sequence shown here is derived from an EMBL/GenBank/DDBJ whole genome shotgun (WGS) entry which is preliminary data.</text>
</comment>
<feature type="transmembrane region" description="Helical" evidence="6">
    <location>
        <begin position="107"/>
        <end position="127"/>
    </location>
</feature>
<keyword evidence="5 6" id="KW-0472">Membrane</keyword>